<gene>
    <name evidence="5" type="ORF">BRAFLDRAFT_88539</name>
</gene>
<dbReference type="Pfam" id="PF00193">
    <property type="entry name" value="Xlink"/>
    <property type="match status" value="1"/>
</dbReference>
<dbReference type="GO" id="GO:0007155">
    <property type="term" value="P:cell adhesion"/>
    <property type="evidence" value="ECO:0007669"/>
    <property type="project" value="InterPro"/>
</dbReference>
<protein>
    <recommendedName>
        <fullName evidence="4">Link domain-containing protein</fullName>
    </recommendedName>
</protein>
<keyword evidence="1" id="KW-1015">Disulfide bond</keyword>
<sequence>MAGRAPDIPLRNLRADRNNTPGVHGVRGSQGTQPKLTRGGRQVEDVINQLHANPFYNSRESTDEPDGENGWRSRVRDFLSRSRLVNIVKGTVVMATLLTSLALILVQIITPNPDFDVLVSRSALVGRLQKQVFILGNRLENREAAVRRLEDAISTLKEQAESQSGFVDPQENKVSVSEKRLDNSSVLVNNRSALVNNRSALVNNSSVLVNHLVDRQILTQNHAALADQFKNATGEGPTTRRYHPDVVHLLENRVSSLEERFANHSAVPKPFWDRVLTLEERSDNHAALMGTLKKKIMVHDDRDKSCSTLVNLLENRVSTFEERLENNSALGSHLKNELSTLEERLKNRTALVGRLKEQLSSPNQAALLSRLEQQVLTLEGHSKTRSALTRLLGVQVSTLEERLESRLALDSRLENQVSILEQRLENREELSSQSALGLDPDKKQTAHDDVQSTKFQQSNLMMKADSCSKEGQVFHLQSPKGKYQYSFDEARQACAEHGAVLASLDQLYVHRPDGYWLCKCGWMSDARAGLVMYNARWFDIGCVVLQDPLNGVTLEMFTQATPVPPEAVTRAQDETPPDYNLRWSGLAVTCGEAIERTVPGVHHTDWHRAFTGMSRQDMIFSAAVALAGMYKQRLPAKTIQADL</sequence>
<evidence type="ECO:0000313" key="5">
    <source>
        <dbReference type="EMBL" id="EEN49537.1"/>
    </source>
</evidence>
<dbReference type="EMBL" id="GG666611">
    <property type="protein sequence ID" value="EEN49537.1"/>
    <property type="molecule type" value="Genomic_DNA"/>
</dbReference>
<dbReference type="AlphaFoldDB" id="C3ZD26"/>
<dbReference type="InterPro" id="IPR016187">
    <property type="entry name" value="CTDL_fold"/>
</dbReference>
<dbReference type="InterPro" id="IPR026534">
    <property type="entry name" value="PRRC1"/>
</dbReference>
<dbReference type="InParanoid" id="C3ZD26"/>
<dbReference type="PROSITE" id="PS50963">
    <property type="entry name" value="LINK_2"/>
    <property type="match status" value="1"/>
</dbReference>
<evidence type="ECO:0000256" key="1">
    <source>
        <dbReference type="ARBA" id="ARBA00023157"/>
    </source>
</evidence>
<evidence type="ECO:0000256" key="2">
    <source>
        <dbReference type="SAM" id="MobiDB-lite"/>
    </source>
</evidence>
<feature type="region of interest" description="Disordered" evidence="2">
    <location>
        <begin position="1"/>
        <end position="40"/>
    </location>
</feature>
<proteinExistence type="predicted"/>
<keyword evidence="3" id="KW-0812">Transmembrane</keyword>
<dbReference type="GO" id="GO:0005540">
    <property type="term" value="F:hyaluronic acid binding"/>
    <property type="evidence" value="ECO:0007669"/>
    <property type="project" value="InterPro"/>
</dbReference>
<feature type="compositionally biased region" description="Basic and acidic residues" evidence="2">
    <location>
        <begin position="439"/>
        <end position="451"/>
    </location>
</feature>
<keyword evidence="3" id="KW-1133">Transmembrane helix</keyword>
<reference evidence="5" key="1">
    <citation type="journal article" date="2008" name="Nature">
        <title>The amphioxus genome and the evolution of the chordate karyotype.</title>
        <authorList>
            <consortium name="US DOE Joint Genome Institute (JGI-PGF)"/>
            <person name="Putnam N.H."/>
            <person name="Butts T."/>
            <person name="Ferrier D.E.K."/>
            <person name="Furlong R.F."/>
            <person name="Hellsten U."/>
            <person name="Kawashima T."/>
            <person name="Robinson-Rechavi M."/>
            <person name="Shoguchi E."/>
            <person name="Terry A."/>
            <person name="Yu J.-K."/>
            <person name="Benito-Gutierrez E.L."/>
            <person name="Dubchak I."/>
            <person name="Garcia-Fernandez J."/>
            <person name="Gibson-Brown J.J."/>
            <person name="Grigoriev I.V."/>
            <person name="Horton A.C."/>
            <person name="de Jong P.J."/>
            <person name="Jurka J."/>
            <person name="Kapitonov V.V."/>
            <person name="Kohara Y."/>
            <person name="Kuroki Y."/>
            <person name="Lindquist E."/>
            <person name="Lucas S."/>
            <person name="Osoegawa K."/>
            <person name="Pennacchio L.A."/>
            <person name="Salamov A.A."/>
            <person name="Satou Y."/>
            <person name="Sauka-Spengler T."/>
            <person name="Schmutz J."/>
            <person name="Shin-I T."/>
            <person name="Toyoda A."/>
            <person name="Bronner-Fraser M."/>
            <person name="Fujiyama A."/>
            <person name="Holland L.Z."/>
            <person name="Holland P.W.H."/>
            <person name="Satoh N."/>
            <person name="Rokhsar D.S."/>
        </authorList>
    </citation>
    <scope>NUCLEOTIDE SEQUENCE [LARGE SCALE GENOMIC DNA]</scope>
    <source>
        <strain evidence="5">S238N-H82</strain>
        <tissue evidence="5">Testes</tissue>
    </source>
</reference>
<dbReference type="InterPro" id="IPR000538">
    <property type="entry name" value="Link_dom"/>
</dbReference>
<dbReference type="SUPFAM" id="SSF56436">
    <property type="entry name" value="C-type lectin-like"/>
    <property type="match status" value="1"/>
</dbReference>
<feature type="region of interest" description="Disordered" evidence="2">
    <location>
        <begin position="431"/>
        <end position="451"/>
    </location>
</feature>
<evidence type="ECO:0000259" key="4">
    <source>
        <dbReference type="PROSITE" id="PS50963"/>
    </source>
</evidence>
<accession>C3ZD26</accession>
<dbReference type="Gene3D" id="3.10.100.10">
    <property type="entry name" value="Mannose-Binding Protein A, subunit A"/>
    <property type="match status" value="1"/>
</dbReference>
<dbReference type="PANTHER" id="PTHR23276:SF2">
    <property type="entry name" value="PROTEIN PRRC1"/>
    <property type="match status" value="1"/>
</dbReference>
<dbReference type="PANTHER" id="PTHR23276">
    <property type="entry name" value="PROTEIN PRRC1"/>
    <property type="match status" value="1"/>
</dbReference>
<organism>
    <name type="scientific">Branchiostoma floridae</name>
    <name type="common">Florida lancelet</name>
    <name type="synonym">Amphioxus</name>
    <dbReference type="NCBI Taxonomy" id="7739"/>
    <lineage>
        <taxon>Eukaryota</taxon>
        <taxon>Metazoa</taxon>
        <taxon>Chordata</taxon>
        <taxon>Cephalochordata</taxon>
        <taxon>Leptocardii</taxon>
        <taxon>Amphioxiformes</taxon>
        <taxon>Branchiostomatidae</taxon>
        <taxon>Branchiostoma</taxon>
    </lineage>
</organism>
<dbReference type="InterPro" id="IPR016186">
    <property type="entry name" value="C-type_lectin-like/link_sf"/>
</dbReference>
<keyword evidence="3" id="KW-0472">Membrane</keyword>
<dbReference type="eggNOG" id="KOG1218">
    <property type="taxonomic scope" value="Eukaryota"/>
</dbReference>
<name>C3ZD26_BRAFL</name>
<evidence type="ECO:0000256" key="3">
    <source>
        <dbReference type="SAM" id="Phobius"/>
    </source>
</evidence>
<dbReference type="SUPFAM" id="SSF57997">
    <property type="entry name" value="Tropomyosin"/>
    <property type="match status" value="1"/>
</dbReference>
<dbReference type="SMART" id="SM00445">
    <property type="entry name" value="LINK"/>
    <property type="match status" value="1"/>
</dbReference>
<feature type="domain" description="Link" evidence="4">
    <location>
        <begin position="472"/>
        <end position="571"/>
    </location>
</feature>
<feature type="transmembrane region" description="Helical" evidence="3">
    <location>
        <begin position="84"/>
        <end position="109"/>
    </location>
</feature>